<protein>
    <recommendedName>
        <fullName evidence="5">Lipoprotein</fullName>
    </recommendedName>
</protein>
<dbReference type="Proteomes" id="UP001195422">
    <property type="component" value="Unassembled WGS sequence"/>
</dbReference>
<proteinExistence type="predicted"/>
<dbReference type="PROSITE" id="PS51257">
    <property type="entry name" value="PROKAR_LIPOPROTEIN"/>
    <property type="match status" value="1"/>
</dbReference>
<feature type="signal peptide" evidence="2">
    <location>
        <begin position="1"/>
        <end position="27"/>
    </location>
</feature>
<organism evidence="3 4">
    <name type="scientific">Glutamicibacter protophormiae</name>
    <name type="common">Brevibacterium protophormiae</name>
    <dbReference type="NCBI Taxonomy" id="37930"/>
    <lineage>
        <taxon>Bacteria</taxon>
        <taxon>Bacillati</taxon>
        <taxon>Actinomycetota</taxon>
        <taxon>Actinomycetes</taxon>
        <taxon>Micrococcales</taxon>
        <taxon>Micrococcaceae</taxon>
        <taxon>Glutamicibacter</taxon>
    </lineage>
</organism>
<reference evidence="3 4" key="1">
    <citation type="submission" date="2021-03" db="EMBL/GenBank/DDBJ databases">
        <title>Sequencing the genomes of 1000 actinobacteria strains.</title>
        <authorList>
            <person name="Klenk H.-P."/>
        </authorList>
    </citation>
    <scope>NUCLEOTIDE SEQUENCE [LARGE SCALE GENOMIC DNA]</scope>
    <source>
        <strain evidence="3 4">DSM 20168</strain>
    </source>
</reference>
<evidence type="ECO:0000256" key="1">
    <source>
        <dbReference type="SAM" id="MobiDB-lite"/>
    </source>
</evidence>
<accession>A0ABS4XT30</accession>
<feature type="region of interest" description="Disordered" evidence="1">
    <location>
        <begin position="146"/>
        <end position="167"/>
    </location>
</feature>
<sequence length="167" mass="17376">MTLRSPRLARRFAAPLLLLPASALLLAGCALLGTYEGHTCDGRKPVASLEQAGRQLVQAAYDQDLDAACRVATPYVGIELEPGMIDATRELLAKAGVTPQNVQVRVGEQMGSAYSVQLGSAEGEGQVAVTGHAVWDAGYTIGLPDQVYPDLPPAPEDPASHSASAAP</sequence>
<feature type="chain" id="PRO_5045443503" description="Lipoprotein" evidence="2">
    <location>
        <begin position="28"/>
        <end position="167"/>
    </location>
</feature>
<keyword evidence="2" id="KW-0732">Signal</keyword>
<comment type="caution">
    <text evidence="3">The sequence shown here is derived from an EMBL/GenBank/DDBJ whole genome shotgun (WGS) entry which is preliminary data.</text>
</comment>
<dbReference type="EMBL" id="JAGIOJ010000001">
    <property type="protein sequence ID" value="MBP2399676.1"/>
    <property type="molecule type" value="Genomic_DNA"/>
</dbReference>
<evidence type="ECO:0000313" key="4">
    <source>
        <dbReference type="Proteomes" id="UP001195422"/>
    </source>
</evidence>
<name>A0ABS4XT30_GLUPR</name>
<evidence type="ECO:0000313" key="3">
    <source>
        <dbReference type="EMBL" id="MBP2399676.1"/>
    </source>
</evidence>
<dbReference type="RefSeq" id="WP_188948263.1">
    <property type="nucleotide sequence ID" value="NZ_BMPH01000006.1"/>
</dbReference>
<gene>
    <name evidence="3" type="ORF">JOF39_002757</name>
</gene>
<keyword evidence="4" id="KW-1185">Reference proteome</keyword>
<evidence type="ECO:0000256" key="2">
    <source>
        <dbReference type="SAM" id="SignalP"/>
    </source>
</evidence>
<evidence type="ECO:0008006" key="5">
    <source>
        <dbReference type="Google" id="ProtNLM"/>
    </source>
</evidence>